<feature type="compositionally biased region" description="Basic and acidic residues" evidence="1">
    <location>
        <begin position="113"/>
        <end position="130"/>
    </location>
</feature>
<feature type="region of interest" description="Disordered" evidence="1">
    <location>
        <begin position="18"/>
        <end position="42"/>
    </location>
</feature>
<accession>A0A9W7E3B9</accession>
<evidence type="ECO:0000313" key="2">
    <source>
        <dbReference type="EMBL" id="GMH66574.1"/>
    </source>
</evidence>
<comment type="caution">
    <text evidence="2">The sequence shown here is derived from an EMBL/GenBank/DDBJ whole genome shotgun (WGS) entry which is preliminary data.</text>
</comment>
<reference evidence="3" key="1">
    <citation type="journal article" date="2023" name="Commun. Biol.">
        <title>Genome analysis of Parmales, the sister group of diatoms, reveals the evolutionary specialization of diatoms from phago-mixotrophs to photoautotrophs.</title>
        <authorList>
            <person name="Ban H."/>
            <person name="Sato S."/>
            <person name="Yoshikawa S."/>
            <person name="Yamada K."/>
            <person name="Nakamura Y."/>
            <person name="Ichinomiya M."/>
            <person name="Sato N."/>
            <person name="Blanc-Mathieu R."/>
            <person name="Endo H."/>
            <person name="Kuwata A."/>
            <person name="Ogata H."/>
        </authorList>
    </citation>
    <scope>NUCLEOTIDE SEQUENCE [LARGE SCALE GENOMIC DNA]</scope>
    <source>
        <strain evidence="3">NIES 3700</strain>
    </source>
</reference>
<feature type="compositionally biased region" description="Basic residues" evidence="1">
    <location>
        <begin position="75"/>
        <end position="93"/>
    </location>
</feature>
<evidence type="ECO:0000313" key="3">
    <source>
        <dbReference type="Proteomes" id="UP001165122"/>
    </source>
</evidence>
<dbReference type="AlphaFoldDB" id="A0A9W7E3B9"/>
<proteinExistence type="predicted"/>
<keyword evidence="3" id="KW-1185">Reference proteome</keyword>
<sequence>MLLFQQFCLNNPAFMTSTLKNGAWPEEDDAESAEEDNEEDIENLPVYQCGLEGNLTTLLENVGTNVSAAVTPSKASRKLPSKIPRKSPAKKSRSTPIKSPKKGALPSFLVKQKTPEKKKSARELLKEKVATKKAAKSTELSTPASSPKKSAKELLKTKVAAKKSAAVKTNTKTVVRKVNPPAKKVSTTIPKKKK</sequence>
<organism evidence="2 3">
    <name type="scientific">Triparma laevis f. longispina</name>
    <dbReference type="NCBI Taxonomy" id="1714387"/>
    <lineage>
        <taxon>Eukaryota</taxon>
        <taxon>Sar</taxon>
        <taxon>Stramenopiles</taxon>
        <taxon>Ochrophyta</taxon>
        <taxon>Bolidophyceae</taxon>
        <taxon>Parmales</taxon>
        <taxon>Triparmaceae</taxon>
        <taxon>Triparma</taxon>
    </lineage>
</organism>
<dbReference type="Proteomes" id="UP001165122">
    <property type="component" value="Unassembled WGS sequence"/>
</dbReference>
<dbReference type="EMBL" id="BRXW01000562">
    <property type="protein sequence ID" value="GMH66574.1"/>
    <property type="molecule type" value="Genomic_DNA"/>
</dbReference>
<protein>
    <submittedName>
        <fullName evidence="2">Uncharacterized protein</fullName>
    </submittedName>
</protein>
<evidence type="ECO:0000256" key="1">
    <source>
        <dbReference type="SAM" id="MobiDB-lite"/>
    </source>
</evidence>
<gene>
    <name evidence="2" type="ORF">TrLO_g6659</name>
</gene>
<feature type="compositionally biased region" description="Acidic residues" evidence="1">
    <location>
        <begin position="25"/>
        <end position="42"/>
    </location>
</feature>
<name>A0A9W7E3B9_9STRA</name>
<feature type="region of interest" description="Disordered" evidence="1">
    <location>
        <begin position="68"/>
        <end position="153"/>
    </location>
</feature>